<keyword evidence="4" id="KW-1185">Reference proteome</keyword>
<name>A0A813HFF1_POLGL</name>
<dbReference type="PANTHER" id="PTHR37490:SF1">
    <property type="entry name" value="GLYCOSYLTRANSFERASE 2-LIKE DOMAIN-CONTAINING PROTEIN"/>
    <property type="match status" value="1"/>
</dbReference>
<dbReference type="EMBL" id="CAJNNV010031461">
    <property type="protein sequence ID" value="CAE8636331.1"/>
    <property type="molecule type" value="Genomic_DNA"/>
</dbReference>
<evidence type="ECO:0000313" key="4">
    <source>
        <dbReference type="Proteomes" id="UP000654075"/>
    </source>
</evidence>
<feature type="region of interest" description="Disordered" evidence="1">
    <location>
        <begin position="321"/>
        <end position="446"/>
    </location>
</feature>
<protein>
    <submittedName>
        <fullName evidence="3">Uncharacterized protein</fullName>
    </submittedName>
</protein>
<sequence length="469" mass="51959">MKRSLAVVAALVVGSTVEATPVEVVVSHFNENLAWLSELAAGFESPQISIYTKGSGEYAEEWNPNMEVHKLPNVGRESHTYLNHIVKNYDKLADWTVFTKAGEPSFGYRGHRNGGGYLMAGDDFANYLAPDPSGARFIHTAVVDLPSMDHLLRAAFCINSTDMEGVSVTACPKEAVEWSKWWEIGPFQDFIESKIEGQGGEPVMDFYRKYINPSHADRGVTISFSQGARFAIARAKIQSRPKADYERLLETLSHDADPYSGYFMEWMWSELFLGHQELCPMPPKTAAIRHSMAMDDLAQRFPEAVKKHYVNLELAQKAVRRSLQAVTTTETTTSTTTSTSTSTTTSSTTSTSTATSTTTSTSTSTTARSTTSTSTTANTTTSTSTSTTTSSTTSTSTTANTTTSTSNSTTTSSTTSTRQRQKQLPVRQLKRLQARPTSRRQRQTQLQYVQIKRLQARQTQRRQRQNSYQ</sequence>
<dbReference type="AlphaFoldDB" id="A0A813HFF1"/>
<evidence type="ECO:0000313" key="3">
    <source>
        <dbReference type="EMBL" id="CAE8636331.1"/>
    </source>
</evidence>
<feature type="compositionally biased region" description="Low complexity" evidence="1">
    <location>
        <begin position="327"/>
        <end position="417"/>
    </location>
</feature>
<keyword evidence="2" id="KW-0732">Signal</keyword>
<dbReference type="InterPro" id="IPR021838">
    <property type="entry name" value="DUF3431"/>
</dbReference>
<gene>
    <name evidence="3" type="ORF">PGLA1383_LOCUS51812</name>
</gene>
<comment type="caution">
    <text evidence="3">The sequence shown here is derived from an EMBL/GenBank/DDBJ whole genome shotgun (WGS) entry which is preliminary data.</text>
</comment>
<dbReference type="PANTHER" id="PTHR37490">
    <property type="entry name" value="EXPRESSED PROTEIN"/>
    <property type="match status" value="1"/>
</dbReference>
<feature type="chain" id="PRO_5032572233" evidence="2">
    <location>
        <begin position="20"/>
        <end position="469"/>
    </location>
</feature>
<dbReference type="Pfam" id="PF11913">
    <property type="entry name" value="DUF3431"/>
    <property type="match status" value="2"/>
</dbReference>
<evidence type="ECO:0000256" key="1">
    <source>
        <dbReference type="SAM" id="MobiDB-lite"/>
    </source>
</evidence>
<feature type="compositionally biased region" description="Basic residues" evidence="1">
    <location>
        <begin position="428"/>
        <end position="442"/>
    </location>
</feature>
<reference evidence="3" key="1">
    <citation type="submission" date="2021-02" db="EMBL/GenBank/DDBJ databases">
        <authorList>
            <person name="Dougan E. K."/>
            <person name="Rhodes N."/>
            <person name="Thang M."/>
            <person name="Chan C."/>
        </authorList>
    </citation>
    <scope>NUCLEOTIDE SEQUENCE</scope>
</reference>
<feature type="signal peptide" evidence="2">
    <location>
        <begin position="1"/>
        <end position="19"/>
    </location>
</feature>
<dbReference type="OrthoDB" id="28755at2759"/>
<proteinExistence type="predicted"/>
<evidence type="ECO:0000256" key="2">
    <source>
        <dbReference type="SAM" id="SignalP"/>
    </source>
</evidence>
<organism evidence="3 4">
    <name type="scientific">Polarella glacialis</name>
    <name type="common">Dinoflagellate</name>
    <dbReference type="NCBI Taxonomy" id="89957"/>
    <lineage>
        <taxon>Eukaryota</taxon>
        <taxon>Sar</taxon>
        <taxon>Alveolata</taxon>
        <taxon>Dinophyceae</taxon>
        <taxon>Suessiales</taxon>
        <taxon>Suessiaceae</taxon>
        <taxon>Polarella</taxon>
    </lineage>
</organism>
<accession>A0A813HFF1</accession>
<dbReference type="Proteomes" id="UP000654075">
    <property type="component" value="Unassembled WGS sequence"/>
</dbReference>